<dbReference type="EMBL" id="BMQK01000003">
    <property type="protein sequence ID" value="GGQ51495.1"/>
    <property type="molecule type" value="Genomic_DNA"/>
</dbReference>
<feature type="domain" description="Mannosylglycerate hydrolase MGH1-like glycoside hydrolase" evidence="2">
    <location>
        <begin position="459"/>
        <end position="563"/>
    </location>
</feature>
<dbReference type="Gene3D" id="1.50.10.10">
    <property type="match status" value="1"/>
</dbReference>
<dbReference type="RefSeq" id="WP_189216416.1">
    <property type="nucleotide sequence ID" value="NZ_BMQK01000003.1"/>
</dbReference>
<dbReference type="Proteomes" id="UP000620156">
    <property type="component" value="Unassembled WGS sequence"/>
</dbReference>
<dbReference type="Pfam" id="PF22422">
    <property type="entry name" value="MGH1-like_GH"/>
    <property type="match status" value="2"/>
</dbReference>
<feature type="compositionally biased region" description="Basic residues" evidence="1">
    <location>
        <begin position="1"/>
        <end position="11"/>
    </location>
</feature>
<dbReference type="InterPro" id="IPR054491">
    <property type="entry name" value="MGH1-like_GH"/>
</dbReference>
<dbReference type="SUPFAM" id="SSF48208">
    <property type="entry name" value="Six-hairpin glycosidases"/>
    <property type="match status" value="1"/>
</dbReference>
<dbReference type="PANTHER" id="PTHR10412:SF10">
    <property type="entry name" value="GLYCOSYL HYDROLASE FAMILY 63 C-TERMINAL DOMAIN-CONTAINING PROTEIN"/>
    <property type="match status" value="1"/>
</dbReference>
<dbReference type="GO" id="GO:0004573">
    <property type="term" value="F:Glc3Man9GlcNAc2 oligosaccharide glucosidase activity"/>
    <property type="evidence" value="ECO:0007669"/>
    <property type="project" value="InterPro"/>
</dbReference>
<protein>
    <submittedName>
        <fullName evidence="3">Glucosidase</fullName>
    </submittedName>
</protein>
<dbReference type="InterPro" id="IPR008928">
    <property type="entry name" value="6-hairpin_glycosidase_sf"/>
</dbReference>
<accession>A0A918BCK4</accession>
<name>A0A918BCK4_9ACTN</name>
<reference evidence="3" key="2">
    <citation type="submission" date="2020-09" db="EMBL/GenBank/DDBJ databases">
        <authorList>
            <person name="Sun Q."/>
            <person name="Ohkuma M."/>
        </authorList>
    </citation>
    <scope>NUCLEOTIDE SEQUENCE</scope>
    <source>
        <strain evidence="3">JCM 3131</strain>
    </source>
</reference>
<reference evidence="3" key="1">
    <citation type="journal article" date="2014" name="Int. J. Syst. Evol. Microbiol.">
        <title>Complete genome sequence of Corynebacterium casei LMG S-19264T (=DSM 44701T), isolated from a smear-ripened cheese.</title>
        <authorList>
            <consortium name="US DOE Joint Genome Institute (JGI-PGF)"/>
            <person name="Walter F."/>
            <person name="Albersmeier A."/>
            <person name="Kalinowski J."/>
            <person name="Ruckert C."/>
        </authorList>
    </citation>
    <scope>NUCLEOTIDE SEQUENCE</scope>
    <source>
        <strain evidence="3">JCM 3131</strain>
    </source>
</reference>
<keyword evidence="4" id="KW-1185">Reference proteome</keyword>
<dbReference type="InterPro" id="IPR004888">
    <property type="entry name" value="Glycoside_hydrolase_63"/>
</dbReference>
<organism evidence="3 4">
    <name type="scientific">Streptomyces ruber</name>
    <dbReference type="NCBI Taxonomy" id="83378"/>
    <lineage>
        <taxon>Bacteria</taxon>
        <taxon>Bacillati</taxon>
        <taxon>Actinomycetota</taxon>
        <taxon>Actinomycetes</taxon>
        <taxon>Kitasatosporales</taxon>
        <taxon>Streptomycetaceae</taxon>
        <taxon>Streptomyces</taxon>
    </lineage>
</organism>
<dbReference type="AlphaFoldDB" id="A0A918BCK4"/>
<dbReference type="PANTHER" id="PTHR10412">
    <property type="entry name" value="MANNOSYL-OLIGOSACCHARIDE GLUCOSIDASE"/>
    <property type="match status" value="1"/>
</dbReference>
<feature type="region of interest" description="Disordered" evidence="1">
    <location>
        <begin position="1"/>
        <end position="40"/>
    </location>
</feature>
<evidence type="ECO:0000313" key="4">
    <source>
        <dbReference type="Proteomes" id="UP000620156"/>
    </source>
</evidence>
<evidence type="ECO:0000313" key="3">
    <source>
        <dbReference type="EMBL" id="GGQ51495.1"/>
    </source>
</evidence>
<proteinExistence type="predicted"/>
<evidence type="ECO:0000259" key="2">
    <source>
        <dbReference type="Pfam" id="PF22422"/>
    </source>
</evidence>
<comment type="caution">
    <text evidence="3">The sequence shown here is derived from an EMBL/GenBank/DDBJ whole genome shotgun (WGS) entry which is preliminary data.</text>
</comment>
<dbReference type="InterPro" id="IPR012341">
    <property type="entry name" value="6hp_glycosidase-like_sf"/>
</dbReference>
<dbReference type="GO" id="GO:0009311">
    <property type="term" value="P:oligosaccharide metabolic process"/>
    <property type="evidence" value="ECO:0007669"/>
    <property type="project" value="InterPro"/>
</dbReference>
<feature type="domain" description="Mannosylglycerate hydrolase MGH1-like glycoside hydrolase" evidence="2">
    <location>
        <begin position="727"/>
        <end position="900"/>
    </location>
</feature>
<sequence>MATRDKARKATRATTAKKATKASRAPRSRAQRTERERAGDAAWRQWGPYLAERQWGTVREDYSRSQDAWSSFPHDHARSRAYRWGEDGLGGISDDRQRLCLALALWNGRDPILKERAFGLTNAEGNHGEDVKEYYFYLDSTPSHSYLRYLYKYPQAAYPYDELVAVNGARSRQEFEYELLDTGVFDDDRYWDVTVEYAKAAPDDILMRITAANRGPAEATLRVLPTLWFRNTWSWPDPPNAGAALAKPRLTAAGGVPGETAVRAEHPDLGTWELRCADCAGEDALLFTENETNTERLDGTPNPSPYVKDGIGRYVVDGETAAVNPRRTGTKAAADHSLTVAPGGSASVRLRLVRVYGGAEPAALGDDRADAVLEERRAEADAFYRALTPPGLGEDEALVLRQALSGMLWSKQYYRFDVNAWLAEHGVDPFGPAADGIRNHDWFHLSADHVVSMPDTWEYPWFAAWDLAFHAVALAMVDTVFAKEQLELLLTDLYLHPNGQIPAYEWNFTDVNPPVHGWATYFVYQLEKRLTGRADRAFLERAFQKLLTNFTWWVNRKDPDGRNVFQGGFLGLDNIGVFDRSAPLPTGGHLEQADGTAWMALYCQTMLQMALELVEDNPSYEDLVVKFAQHYLWITASLDRVGDHDDEMWDDEDGFFYDVLRLPDGRAQRLKVRSMVGLLPLCAATVIQPRQLARVAGLRERMDRFVGRHPSLAAVWASAMAGSAGGPRLLSVVDDKKLERVLARLLDEEEFLSPYGIRSLSRYHAGHPYTLTVHGEELRVGYLPAESDSGMFGGNSNWRGPVWLPMNMLVVRALLNLYGFYGDELTVECPTGSGNRATLYEVAREISGRVVRIFLAEPDGRRPVHGGQEKFRTDPHWRDLISFHEYFHGDNGAGIGAAHQTGWTGLVATLMITFGRLGPEDFRDPWDGDES</sequence>
<evidence type="ECO:0000256" key="1">
    <source>
        <dbReference type="SAM" id="MobiDB-lite"/>
    </source>
</evidence>
<gene>
    <name evidence="3" type="ORF">GCM10010145_20970</name>
</gene>
<feature type="compositionally biased region" description="Basic residues" evidence="1">
    <location>
        <begin position="18"/>
        <end position="30"/>
    </location>
</feature>